<dbReference type="EMBL" id="SRPS01000005">
    <property type="protein sequence ID" value="KAG5977953.1"/>
    <property type="molecule type" value="Genomic_DNA"/>
</dbReference>
<dbReference type="PANTHER" id="PTHR10742:SF414">
    <property type="entry name" value="CONTAINING AMINE OXIDASE, PUTATIVE (AFU_ORTHOLOGUE AFUA_3G12150)-RELATED"/>
    <property type="match status" value="1"/>
</dbReference>
<name>A0A9P7N060_9HYPO</name>
<proteinExistence type="predicted"/>
<reference evidence="2" key="1">
    <citation type="journal article" date="2020" name="bioRxiv">
        <title>Whole genome comparisons of ergot fungi reveals the divergence and evolution of species within the genus Claviceps are the result of varying mechanisms driving genome evolution and host range expansion.</title>
        <authorList>
            <person name="Wyka S.A."/>
            <person name="Mondo S.J."/>
            <person name="Liu M."/>
            <person name="Dettman J."/>
            <person name="Nalam V."/>
            <person name="Broders K.D."/>
        </authorList>
    </citation>
    <scope>NUCLEOTIDE SEQUENCE</scope>
    <source>
        <strain evidence="2">CCC 1102</strain>
    </source>
</reference>
<dbReference type="GO" id="GO:0003682">
    <property type="term" value="F:chromatin binding"/>
    <property type="evidence" value="ECO:0007669"/>
    <property type="project" value="TreeGrafter"/>
</dbReference>
<evidence type="ECO:0000313" key="3">
    <source>
        <dbReference type="Proteomes" id="UP000784919"/>
    </source>
</evidence>
<dbReference type="AlphaFoldDB" id="A0A9P7N060"/>
<dbReference type="PANTHER" id="PTHR10742">
    <property type="entry name" value="FLAVIN MONOAMINE OXIDASE"/>
    <property type="match status" value="1"/>
</dbReference>
<dbReference type="InterPro" id="IPR036188">
    <property type="entry name" value="FAD/NAD-bd_sf"/>
</dbReference>
<dbReference type="PRINTS" id="PR00419">
    <property type="entry name" value="ADXRDTASE"/>
</dbReference>
<accession>A0A9P7N060</accession>
<comment type="caution">
    <text evidence="2">The sequence shown here is derived from an EMBL/GenBank/DDBJ whole genome shotgun (WGS) entry which is preliminary data.</text>
</comment>
<dbReference type="Proteomes" id="UP000784919">
    <property type="component" value="Unassembled WGS sequence"/>
</dbReference>
<sequence length="520" mass="57890">MVPTSSDSVKIPRGATGLACRISTGAVTYKVYAQQRSSASNPNVVIVGAGLSGLRCADVLLQNGFRVTVLEARDRVGGRVHQQRLKNGHMVDLGPNWIHGTDNNPILELAKRTETSVGTLDSHSWVHTSAGHMLPPDEGDRYCTIMWDIVQQAFDHSNRLGAETDKDKSLLDFFRERLLEMIPSTESDHMRKREIVSSMAEMWGAFIGSPVSHQSLKYFWMEECIEGENLFCGGTYQKILDHVAAPALARAGIRLCCEVEQIQYPSGTSSKVVVQLVSGEILTCDEVVVTTPLGWLKRNPSAFLPALPRPLTQAINSIGYGCLEKVYISFPRAFWLQVPEGQKVNGFIQWLSPTYSPDTNPHQWHQEAVELASLEGTHAHPTLLFYTFGEQSQQMASTLARLTTPEARTHFLRSFFHPYYSRLRNYRADSPECQPVEFVATEWSRDELAGCGSYCNFQVGLEHGDRDVEIMREGLPEQRVWFAGEHTAPFVALGTATGAYWSGEMVGKRIAEAYSPSESS</sequence>
<dbReference type="GO" id="GO:0006338">
    <property type="term" value="P:chromatin remodeling"/>
    <property type="evidence" value="ECO:0007669"/>
    <property type="project" value="TreeGrafter"/>
</dbReference>
<dbReference type="InterPro" id="IPR050281">
    <property type="entry name" value="Flavin_monoamine_oxidase"/>
</dbReference>
<dbReference type="Pfam" id="PF01593">
    <property type="entry name" value="Amino_oxidase"/>
    <property type="match status" value="1"/>
</dbReference>
<gene>
    <name evidence="2" type="ORF">E4U56_006301</name>
</gene>
<dbReference type="OrthoDB" id="5046242at2759"/>
<dbReference type="Gene3D" id="3.50.50.60">
    <property type="entry name" value="FAD/NAD(P)-binding domain"/>
    <property type="match status" value="1"/>
</dbReference>
<evidence type="ECO:0000259" key="1">
    <source>
        <dbReference type="Pfam" id="PF01593"/>
    </source>
</evidence>
<dbReference type="GO" id="GO:0050660">
    <property type="term" value="F:flavin adenine dinucleotide binding"/>
    <property type="evidence" value="ECO:0007669"/>
    <property type="project" value="TreeGrafter"/>
</dbReference>
<feature type="domain" description="Amine oxidase" evidence="1">
    <location>
        <begin position="51"/>
        <end position="505"/>
    </location>
</feature>
<organism evidence="2 3">
    <name type="scientific">Claviceps arundinis</name>
    <dbReference type="NCBI Taxonomy" id="1623583"/>
    <lineage>
        <taxon>Eukaryota</taxon>
        <taxon>Fungi</taxon>
        <taxon>Dikarya</taxon>
        <taxon>Ascomycota</taxon>
        <taxon>Pezizomycotina</taxon>
        <taxon>Sordariomycetes</taxon>
        <taxon>Hypocreomycetidae</taxon>
        <taxon>Hypocreales</taxon>
        <taxon>Clavicipitaceae</taxon>
        <taxon>Claviceps</taxon>
    </lineage>
</organism>
<dbReference type="Gene3D" id="3.90.660.10">
    <property type="match status" value="1"/>
</dbReference>
<dbReference type="SUPFAM" id="SSF51905">
    <property type="entry name" value="FAD/NAD(P)-binding domain"/>
    <property type="match status" value="1"/>
</dbReference>
<dbReference type="GO" id="GO:0016491">
    <property type="term" value="F:oxidoreductase activity"/>
    <property type="evidence" value="ECO:0007669"/>
    <property type="project" value="InterPro"/>
</dbReference>
<protein>
    <recommendedName>
        <fullName evidence="1">Amine oxidase domain-containing protein</fullName>
    </recommendedName>
</protein>
<dbReference type="InterPro" id="IPR002937">
    <property type="entry name" value="Amino_oxidase"/>
</dbReference>
<dbReference type="SUPFAM" id="SSF54373">
    <property type="entry name" value="FAD-linked reductases, C-terminal domain"/>
    <property type="match status" value="1"/>
</dbReference>
<evidence type="ECO:0000313" key="2">
    <source>
        <dbReference type="EMBL" id="KAG5977953.1"/>
    </source>
</evidence>